<evidence type="ECO:0000256" key="1">
    <source>
        <dbReference type="SAM" id="MobiDB-lite"/>
    </source>
</evidence>
<dbReference type="PANTHER" id="PTHR36509:SF2">
    <property type="entry name" value="BLL3101 PROTEIN"/>
    <property type="match status" value="1"/>
</dbReference>
<feature type="domain" description="DUF1214" evidence="3">
    <location>
        <begin position="279"/>
        <end position="365"/>
    </location>
</feature>
<dbReference type="Gene3D" id="2.60.120.600">
    <property type="entry name" value="Domain of unknown function DUF1214, C-terminal domain"/>
    <property type="match status" value="1"/>
</dbReference>
<feature type="region of interest" description="Disordered" evidence="1">
    <location>
        <begin position="20"/>
        <end position="66"/>
    </location>
</feature>
<evidence type="ECO:0000259" key="4">
    <source>
        <dbReference type="Pfam" id="PF06863"/>
    </source>
</evidence>
<protein>
    <submittedName>
        <fullName evidence="5">DUF1254 domain-containing protein</fullName>
    </submittedName>
</protein>
<feature type="compositionally biased region" description="Low complexity" evidence="1">
    <location>
        <begin position="24"/>
        <end position="54"/>
    </location>
</feature>
<feature type="chain" id="PRO_5045157759" evidence="2">
    <location>
        <begin position="19"/>
        <end position="381"/>
    </location>
</feature>
<dbReference type="InterPro" id="IPR010621">
    <property type="entry name" value="DUF1214"/>
</dbReference>
<proteinExistence type="predicted"/>
<dbReference type="SUPFAM" id="SSF160935">
    <property type="entry name" value="VPA0735-like"/>
    <property type="match status" value="1"/>
</dbReference>
<dbReference type="RefSeq" id="WP_281779303.1">
    <property type="nucleotide sequence ID" value="NZ_AP027041.1"/>
</dbReference>
<dbReference type="Pfam" id="PF06863">
    <property type="entry name" value="DUF1254"/>
    <property type="match status" value="1"/>
</dbReference>
<reference evidence="5 6" key="1">
    <citation type="journal article" date="2023" name="Int. J. Syst. Evol. Microbiol.">
        <title>Physiological and genomic analyses of cobalamin (vitamin B12)-auxotrophy of Lysobacter auxotrophicus sp. nov., a methionine-auxotrophic chitinolytic bacterium isolated from chitin-treated soil.</title>
        <authorList>
            <person name="Saito A."/>
            <person name="Dohra H."/>
            <person name="Hamada M."/>
            <person name="Moriuchi R."/>
            <person name="Kotsuchibashi Y."/>
            <person name="Mori K."/>
        </authorList>
    </citation>
    <scope>NUCLEOTIDE SEQUENCE [LARGE SCALE GENOMIC DNA]</scope>
    <source>
        <strain evidence="5 6">5-21a</strain>
    </source>
</reference>
<dbReference type="EMBL" id="AP027041">
    <property type="protein sequence ID" value="BDU17364.1"/>
    <property type="molecule type" value="Genomic_DNA"/>
</dbReference>
<gene>
    <name evidence="5" type="ORF">LA521A_25650</name>
</gene>
<dbReference type="PANTHER" id="PTHR36509">
    <property type="entry name" value="BLL3101 PROTEIN"/>
    <property type="match status" value="1"/>
</dbReference>
<dbReference type="InterPro" id="IPR037049">
    <property type="entry name" value="DUF1214_C_sf"/>
</dbReference>
<feature type="signal peptide" evidence="2">
    <location>
        <begin position="1"/>
        <end position="18"/>
    </location>
</feature>
<evidence type="ECO:0000259" key="3">
    <source>
        <dbReference type="Pfam" id="PF06742"/>
    </source>
</evidence>
<sequence length="381" mass="40831">MRVHVQFGLIVFALAASAGCSRQPSTPTSSTPTDTTPAATAPASAETPAASATAPPAPSQPLPVAGAIPVTPDNFIRAESDTYMAGLAKDAGGIGKLQHRRVPASIDNQTVIRINRDTLYSSGVYDLEAGPVTVTLPDAGSRFQSVMFINQDHAAWTEYGAGPHTVTRDKAGTRYVVVGIRTLVDPADAKDVDEVHRLQDAISVSQKAPGTLSLPSWDPVSQKKVRDALIALNATMPDFRHAFGMRGQVDPVRHLIATAAAWGGNPDKDATYLNITPERNDGKVVYTLDVRDVPVDAFWSVSVYNADGYFQKNPYDAYSLNNLTAKKEADGTIRIRFGGCDGKIANCLPTSPGWNYTVRLYRPRQAILDGSWTFPAPQPVG</sequence>
<dbReference type="Proteomes" id="UP001317822">
    <property type="component" value="Chromosome"/>
</dbReference>
<organism evidence="5 6">
    <name type="scientific">Lysobacter auxotrophicus</name>
    <dbReference type="NCBI Taxonomy" id="2992573"/>
    <lineage>
        <taxon>Bacteria</taxon>
        <taxon>Pseudomonadati</taxon>
        <taxon>Pseudomonadota</taxon>
        <taxon>Gammaproteobacteria</taxon>
        <taxon>Lysobacterales</taxon>
        <taxon>Lysobacteraceae</taxon>
        <taxon>Lysobacter</taxon>
    </lineage>
</organism>
<feature type="domain" description="DUF1254" evidence="4">
    <location>
        <begin position="96"/>
        <end position="179"/>
    </location>
</feature>
<evidence type="ECO:0000313" key="5">
    <source>
        <dbReference type="EMBL" id="BDU17364.1"/>
    </source>
</evidence>
<dbReference type="Pfam" id="PF06742">
    <property type="entry name" value="DUF1214"/>
    <property type="match status" value="1"/>
</dbReference>
<dbReference type="PROSITE" id="PS51257">
    <property type="entry name" value="PROKAR_LIPOPROTEIN"/>
    <property type="match status" value="1"/>
</dbReference>
<keyword evidence="6" id="KW-1185">Reference proteome</keyword>
<dbReference type="InterPro" id="IPR010679">
    <property type="entry name" value="DUF1254"/>
</dbReference>
<evidence type="ECO:0000313" key="6">
    <source>
        <dbReference type="Proteomes" id="UP001317822"/>
    </source>
</evidence>
<accession>A0ABM8DFL4</accession>
<keyword evidence="2" id="KW-0732">Signal</keyword>
<dbReference type="Gene3D" id="2.60.40.1610">
    <property type="entry name" value="Domain of unknown function DUF1254"/>
    <property type="match status" value="1"/>
</dbReference>
<name>A0ABM8DFL4_9GAMM</name>
<dbReference type="InterPro" id="IPR037050">
    <property type="entry name" value="DUF1254_sf"/>
</dbReference>
<evidence type="ECO:0000256" key="2">
    <source>
        <dbReference type="SAM" id="SignalP"/>
    </source>
</evidence>